<protein>
    <submittedName>
        <fullName evidence="2">Uncharacterized protein</fullName>
    </submittedName>
</protein>
<dbReference type="AlphaFoldDB" id="S6CTZ9"/>
<organism evidence="2 3">
    <name type="scientific">Halorhabdus tiamatea SARL4B</name>
    <dbReference type="NCBI Taxonomy" id="1033806"/>
    <lineage>
        <taxon>Archaea</taxon>
        <taxon>Methanobacteriati</taxon>
        <taxon>Methanobacteriota</taxon>
        <taxon>Stenosarchaea group</taxon>
        <taxon>Halobacteria</taxon>
        <taxon>Halobacteriales</taxon>
        <taxon>Haloarculaceae</taxon>
        <taxon>Halorhabdus</taxon>
    </lineage>
</organism>
<evidence type="ECO:0000256" key="1">
    <source>
        <dbReference type="SAM" id="MobiDB-lite"/>
    </source>
</evidence>
<gene>
    <name evidence="2" type="ORF">HTIA_1905</name>
</gene>
<name>S6CTZ9_9EURY</name>
<reference evidence="2 3" key="1">
    <citation type="journal article" date="2014" name="Environ. Microbiol.">
        <title>Halorhabdus tiamatea: proteogenomics and glycosidase activity measurements identify the first cultivated euryarchaeon from a deep-sea anoxic brine lake as potential polysaccharide degrader.</title>
        <authorList>
            <person name="Werner J."/>
            <person name="Ferrer M."/>
            <person name="Michel G."/>
            <person name="Mann A.J."/>
            <person name="Huang S."/>
            <person name="Juarez S."/>
            <person name="Ciordia S."/>
            <person name="Albar J.P."/>
            <person name="Alcaide M."/>
            <person name="La Cono V."/>
            <person name="Yakimov M.M."/>
            <person name="Antunes A."/>
            <person name="Taborda M."/>
            <person name="Da Costa M.S."/>
            <person name="Amann R.I."/>
            <person name="Gloeckner F.O."/>
            <person name="Golyshina O.V."/>
            <person name="Golyshin P.N."/>
            <person name="Teeling H."/>
        </authorList>
    </citation>
    <scope>NUCLEOTIDE SEQUENCE [LARGE SCALE GENOMIC DNA]</scope>
    <source>
        <strain evidence="3">SARL4B</strain>
    </source>
</reference>
<dbReference type="EMBL" id="HF571520">
    <property type="protein sequence ID" value="CCQ34024.1"/>
    <property type="molecule type" value="Genomic_DNA"/>
</dbReference>
<evidence type="ECO:0000313" key="2">
    <source>
        <dbReference type="EMBL" id="CCQ34024.1"/>
    </source>
</evidence>
<dbReference type="Proteomes" id="UP000015381">
    <property type="component" value="Chromosome I"/>
</dbReference>
<feature type="compositionally biased region" description="Basic residues" evidence="1">
    <location>
        <begin position="25"/>
        <end position="38"/>
    </location>
</feature>
<proteinExistence type="predicted"/>
<accession>S6CTZ9</accession>
<feature type="region of interest" description="Disordered" evidence="1">
    <location>
        <begin position="15"/>
        <end position="38"/>
    </location>
</feature>
<sequence length="38" mass="4432">MRPFAHHFYAAARDVESAARSSTRLTRRARNKNCGRNR</sequence>
<keyword evidence="3" id="KW-1185">Reference proteome</keyword>
<dbReference type="KEGG" id="hti:HTIA_1905"/>
<evidence type="ECO:0000313" key="3">
    <source>
        <dbReference type="Proteomes" id="UP000015381"/>
    </source>
</evidence>
<dbReference type="HOGENOM" id="CLU_3322873_0_0_2"/>